<sequence length="437" mass="46774">MQVHLVAIGTHGDVLPILALASALRARGHAVALAAPAPFGPLAERAGIRFHGLGSAADYERFTAEPDLWRPWRGVAPLFTYVSSLTEPTYRWLEAGWKPGAGIVVASTLSLGARVAQERLGLPLATVHVMPFFMESRIDPPALPGLPLPRFLPPRFRHWVGLGADKYVIGPAALPGLNAFRDGLGLRPVRRLRHWWNLAPRLILMFPDWFTPPQADWPEQAVQVGFPLVDRFGDTASLDPALTAFLDAGAPPLVFTYGSAMRQARGFFETAIALCRRMGRRGVLLAPQADQVPDGLPPGIIHLPYAPLSRLLPRAAALIHHGGVGTVAQALAAGVPQLIVPVAFDHFDEAARVRRLGLGTTLSQRGFTPARAERHLRRLLASPSVARALAEAKARMQAEDGIAGACAAIERMAAEASEPAPAPAPTPAPAPVPTPAR</sequence>
<comment type="caution">
    <text evidence="4">The sequence shown here is derived from an EMBL/GenBank/DDBJ whole genome shotgun (WGS) entry which is preliminary data.</text>
</comment>
<feature type="region of interest" description="Disordered" evidence="1">
    <location>
        <begin position="414"/>
        <end position="437"/>
    </location>
</feature>
<dbReference type="GO" id="GO:0016758">
    <property type="term" value="F:hexosyltransferase activity"/>
    <property type="evidence" value="ECO:0007669"/>
    <property type="project" value="InterPro"/>
</dbReference>
<dbReference type="OrthoDB" id="9805366at2"/>
<name>A0A6L3T112_9HYPH</name>
<feature type="domain" description="Erythromycin biosynthesis protein CIII-like C-terminal" evidence="3">
    <location>
        <begin position="295"/>
        <end position="398"/>
    </location>
</feature>
<dbReference type="AlphaFoldDB" id="A0A6L3T112"/>
<dbReference type="PANTHER" id="PTHR48050:SF13">
    <property type="entry name" value="STEROL 3-BETA-GLUCOSYLTRANSFERASE UGT80A2"/>
    <property type="match status" value="1"/>
</dbReference>
<dbReference type="GO" id="GO:0033072">
    <property type="term" value="P:vancomycin biosynthetic process"/>
    <property type="evidence" value="ECO:0007669"/>
    <property type="project" value="UniProtKB-ARBA"/>
</dbReference>
<feature type="compositionally biased region" description="Pro residues" evidence="1">
    <location>
        <begin position="420"/>
        <end position="437"/>
    </location>
</feature>
<feature type="domain" description="Glycosyltransferase family 28 N-terminal" evidence="2">
    <location>
        <begin position="4"/>
        <end position="135"/>
    </location>
</feature>
<dbReference type="EMBL" id="VZZK01000008">
    <property type="protein sequence ID" value="KAB1079639.1"/>
    <property type="molecule type" value="Genomic_DNA"/>
</dbReference>
<keyword evidence="5" id="KW-1185">Reference proteome</keyword>
<evidence type="ECO:0000256" key="1">
    <source>
        <dbReference type="SAM" id="MobiDB-lite"/>
    </source>
</evidence>
<dbReference type="PANTHER" id="PTHR48050">
    <property type="entry name" value="STEROL 3-BETA-GLUCOSYLTRANSFERASE"/>
    <property type="match status" value="1"/>
</dbReference>
<dbReference type="InterPro" id="IPR004276">
    <property type="entry name" value="GlycoTrans_28_N"/>
</dbReference>
<evidence type="ECO:0000313" key="4">
    <source>
        <dbReference type="EMBL" id="KAB1079639.1"/>
    </source>
</evidence>
<gene>
    <name evidence="4" type="ORF">F6X53_10170</name>
</gene>
<dbReference type="SUPFAM" id="SSF53756">
    <property type="entry name" value="UDP-Glycosyltransferase/glycogen phosphorylase"/>
    <property type="match status" value="1"/>
</dbReference>
<dbReference type="RefSeq" id="WP_150999901.1">
    <property type="nucleotide sequence ID" value="NZ_BPQY01000408.1"/>
</dbReference>
<dbReference type="Pfam" id="PF03033">
    <property type="entry name" value="Glyco_transf_28"/>
    <property type="match status" value="1"/>
</dbReference>
<keyword evidence="4" id="KW-0808">Transferase</keyword>
<protein>
    <submittedName>
        <fullName evidence="4">Glycosyltransferase family 1 protein</fullName>
    </submittedName>
</protein>
<dbReference type="InterPro" id="IPR050426">
    <property type="entry name" value="Glycosyltransferase_28"/>
</dbReference>
<dbReference type="GO" id="GO:0005975">
    <property type="term" value="P:carbohydrate metabolic process"/>
    <property type="evidence" value="ECO:0007669"/>
    <property type="project" value="InterPro"/>
</dbReference>
<organism evidence="4 5">
    <name type="scientific">Methylobacterium soli</name>
    <dbReference type="NCBI Taxonomy" id="553447"/>
    <lineage>
        <taxon>Bacteria</taxon>
        <taxon>Pseudomonadati</taxon>
        <taxon>Pseudomonadota</taxon>
        <taxon>Alphaproteobacteria</taxon>
        <taxon>Hyphomicrobiales</taxon>
        <taxon>Methylobacteriaceae</taxon>
        <taxon>Methylobacterium</taxon>
    </lineage>
</organism>
<dbReference type="CDD" id="cd03784">
    <property type="entry name" value="GT1_Gtf-like"/>
    <property type="match status" value="1"/>
</dbReference>
<dbReference type="Pfam" id="PF06722">
    <property type="entry name" value="EryCIII-like_C"/>
    <property type="match status" value="1"/>
</dbReference>
<dbReference type="Proteomes" id="UP000474159">
    <property type="component" value="Unassembled WGS sequence"/>
</dbReference>
<reference evidence="4 5" key="1">
    <citation type="submission" date="2019-09" db="EMBL/GenBank/DDBJ databases">
        <title>YIM 48816 draft genome.</title>
        <authorList>
            <person name="Jiang L."/>
        </authorList>
    </citation>
    <scope>NUCLEOTIDE SEQUENCE [LARGE SCALE GENOMIC DNA]</scope>
    <source>
        <strain evidence="4 5">YIM 48816</strain>
    </source>
</reference>
<evidence type="ECO:0000259" key="3">
    <source>
        <dbReference type="Pfam" id="PF06722"/>
    </source>
</evidence>
<evidence type="ECO:0000313" key="5">
    <source>
        <dbReference type="Proteomes" id="UP000474159"/>
    </source>
</evidence>
<dbReference type="InterPro" id="IPR010610">
    <property type="entry name" value="EryCIII-like_C"/>
</dbReference>
<proteinExistence type="predicted"/>
<dbReference type="GO" id="GO:0008194">
    <property type="term" value="F:UDP-glycosyltransferase activity"/>
    <property type="evidence" value="ECO:0007669"/>
    <property type="project" value="InterPro"/>
</dbReference>
<dbReference type="InterPro" id="IPR002213">
    <property type="entry name" value="UDP_glucos_trans"/>
</dbReference>
<evidence type="ECO:0000259" key="2">
    <source>
        <dbReference type="Pfam" id="PF03033"/>
    </source>
</evidence>
<dbReference type="Gene3D" id="3.40.50.2000">
    <property type="entry name" value="Glycogen Phosphorylase B"/>
    <property type="match status" value="2"/>
</dbReference>
<accession>A0A6L3T112</accession>